<dbReference type="PANTHER" id="PTHR13604:SF0">
    <property type="entry name" value="ABASIC SITE PROCESSING PROTEIN HMCES"/>
    <property type="match status" value="1"/>
</dbReference>
<dbReference type="GO" id="GO:0106300">
    <property type="term" value="P:protein-DNA covalent cross-linking repair"/>
    <property type="evidence" value="ECO:0007669"/>
    <property type="project" value="InterPro"/>
</dbReference>
<dbReference type="GO" id="GO:0008233">
    <property type="term" value="F:peptidase activity"/>
    <property type="evidence" value="ECO:0007669"/>
    <property type="project" value="UniProtKB-KW"/>
</dbReference>
<name>A0A9X1ITA5_9SPHN</name>
<evidence type="ECO:0000256" key="5">
    <source>
        <dbReference type="ARBA" id="ARBA00023124"/>
    </source>
</evidence>
<evidence type="ECO:0000256" key="6">
    <source>
        <dbReference type="ARBA" id="ARBA00023125"/>
    </source>
</evidence>
<dbReference type="Gene3D" id="3.90.1680.10">
    <property type="entry name" value="SOS response associated peptidase-like"/>
    <property type="match status" value="1"/>
</dbReference>
<reference evidence="9" key="1">
    <citation type="submission" date="2021-05" db="EMBL/GenBank/DDBJ databases">
        <title>Genome of Sphingobium sp. strain.</title>
        <authorList>
            <person name="Fan R."/>
        </authorList>
    </citation>
    <scope>NUCLEOTIDE SEQUENCE</scope>
    <source>
        <strain evidence="9">H33</strain>
    </source>
</reference>
<dbReference type="PANTHER" id="PTHR13604">
    <property type="entry name" value="DC12-RELATED"/>
    <property type="match status" value="1"/>
</dbReference>
<evidence type="ECO:0000313" key="9">
    <source>
        <dbReference type="EMBL" id="MBT2189403.1"/>
    </source>
</evidence>
<keyword evidence="5" id="KW-0190">Covalent protein-DNA linkage</keyword>
<dbReference type="EC" id="3.4.-.-" evidence="8"/>
<evidence type="ECO:0000313" key="10">
    <source>
        <dbReference type="Proteomes" id="UP001138757"/>
    </source>
</evidence>
<evidence type="ECO:0000256" key="8">
    <source>
        <dbReference type="RuleBase" id="RU364100"/>
    </source>
</evidence>
<keyword evidence="10" id="KW-1185">Reference proteome</keyword>
<dbReference type="Proteomes" id="UP001138757">
    <property type="component" value="Unassembled WGS sequence"/>
</dbReference>
<dbReference type="GO" id="GO:0006508">
    <property type="term" value="P:proteolysis"/>
    <property type="evidence" value="ECO:0007669"/>
    <property type="project" value="UniProtKB-KW"/>
</dbReference>
<dbReference type="RefSeq" id="WP_214625660.1">
    <property type="nucleotide sequence ID" value="NZ_JAHGAW010000018.1"/>
</dbReference>
<keyword evidence="2 8" id="KW-0645">Protease</keyword>
<evidence type="ECO:0000256" key="1">
    <source>
        <dbReference type="ARBA" id="ARBA00008136"/>
    </source>
</evidence>
<dbReference type="EMBL" id="JAHGAW010000018">
    <property type="protein sequence ID" value="MBT2189403.1"/>
    <property type="molecule type" value="Genomic_DNA"/>
</dbReference>
<sequence>MCNDYRLELEIASILEDFDDLEINIDMPEGIPNVEARADIKMTDVAPIVRSPADGRRRAGELVSRRWGWPGTKGPVYNFRADGFGGKAPDLSSHRCLILADGFYEFTDPVVPRPRDKRLDKWLFTMKDHDWFCIAGIWRESPVGECFSMLTLDAGEEIAPYHSRQIIPLTRDQWAAWLDLEVPAIDVLKYLPMGSLPVTQVYPPRSEQMALL</sequence>
<comment type="similarity">
    <text evidence="1 8">Belongs to the SOS response-associated peptidase family.</text>
</comment>
<keyword evidence="3" id="KW-0227">DNA damage</keyword>
<dbReference type="GO" id="GO:0016829">
    <property type="term" value="F:lyase activity"/>
    <property type="evidence" value="ECO:0007669"/>
    <property type="project" value="UniProtKB-KW"/>
</dbReference>
<keyword evidence="4 8" id="KW-0378">Hydrolase</keyword>
<dbReference type="InterPro" id="IPR003738">
    <property type="entry name" value="SRAP"/>
</dbReference>
<dbReference type="GO" id="GO:0003697">
    <property type="term" value="F:single-stranded DNA binding"/>
    <property type="evidence" value="ECO:0007669"/>
    <property type="project" value="InterPro"/>
</dbReference>
<dbReference type="AlphaFoldDB" id="A0A9X1ITA5"/>
<proteinExistence type="inferred from homology"/>
<gene>
    <name evidence="9" type="ORF">KK488_20825</name>
</gene>
<dbReference type="Pfam" id="PF02586">
    <property type="entry name" value="SRAP"/>
    <property type="match status" value="1"/>
</dbReference>
<dbReference type="InterPro" id="IPR036590">
    <property type="entry name" value="SRAP-like"/>
</dbReference>
<protein>
    <recommendedName>
        <fullName evidence="8">Abasic site processing protein</fullName>
        <ecNumber evidence="8">3.4.-.-</ecNumber>
    </recommendedName>
</protein>
<evidence type="ECO:0000256" key="3">
    <source>
        <dbReference type="ARBA" id="ARBA00022763"/>
    </source>
</evidence>
<evidence type="ECO:0000256" key="4">
    <source>
        <dbReference type="ARBA" id="ARBA00022801"/>
    </source>
</evidence>
<organism evidence="9 10">
    <name type="scientific">Sphingobium nicotianae</name>
    <dbReference type="NCBI Taxonomy" id="2782607"/>
    <lineage>
        <taxon>Bacteria</taxon>
        <taxon>Pseudomonadati</taxon>
        <taxon>Pseudomonadota</taxon>
        <taxon>Alphaproteobacteria</taxon>
        <taxon>Sphingomonadales</taxon>
        <taxon>Sphingomonadaceae</taxon>
        <taxon>Sphingobium</taxon>
    </lineage>
</organism>
<keyword evidence="7" id="KW-0456">Lyase</keyword>
<keyword evidence="6" id="KW-0238">DNA-binding</keyword>
<evidence type="ECO:0000256" key="2">
    <source>
        <dbReference type="ARBA" id="ARBA00022670"/>
    </source>
</evidence>
<accession>A0A9X1ITA5</accession>
<evidence type="ECO:0000256" key="7">
    <source>
        <dbReference type="ARBA" id="ARBA00023239"/>
    </source>
</evidence>
<dbReference type="SUPFAM" id="SSF143081">
    <property type="entry name" value="BB1717-like"/>
    <property type="match status" value="1"/>
</dbReference>
<comment type="caution">
    <text evidence="9">The sequence shown here is derived from an EMBL/GenBank/DDBJ whole genome shotgun (WGS) entry which is preliminary data.</text>
</comment>